<dbReference type="InterPro" id="IPR050316">
    <property type="entry name" value="Tyrosinase/Hemocyanin"/>
</dbReference>
<gene>
    <name evidence="5" type="ORF">JF625_10530</name>
</gene>
<dbReference type="PROSITE" id="PS00498">
    <property type="entry name" value="TYROSINASE_2"/>
    <property type="match status" value="1"/>
</dbReference>
<dbReference type="PROSITE" id="PS51318">
    <property type="entry name" value="TAT"/>
    <property type="match status" value="1"/>
</dbReference>
<sequence length="567" mass="61668">MDTPNFHLSRRDVLVAAAAAAGAAAVPLGTARAAAKYTRPNVTSHAGQQMLGIYANGVKAMLDLSPDHPHNWFRNAFVHMMDCPHGNWWFYVWHRGYIGYFEETIRTVTGEDSFVLPYWDWTQLPRIPDGMFDDYLTPASTPFLRYTGSVAAFTRLMKPALTEYWKGLSADQLAQQAKRGYNTIDDVWKDILGYTLIPCDPPKEKPDIVPIAQNQAFVITGGARYLTRDNPKLDGKTAVNVLLDKILAGLSPKGFNVTNKAGDTDPVKSFTSSQTPSHHVPPPRSTVFSTLEGFPHNKVHNYIGGYGSLGEKELQPGPFGNMTNNLSPIDPVFFLHHANMDRLWDVWTRKQQAMGLSPLPSDADSDRYFNEPFLFFIDGTGNPVGAGKAKDYFETTTPFNYDYEPESGEEIIPKTVVVSSAESLPLIHSAVAANVATVTVPRAAVQRHLAASGAQSLVAAVTLTRPMDPAGPREFDVLVNAPEDVTDVTADSPYYAGTFALFGAPMPGMHGHGGMDLTFSVPLPQTLQAFTALAAGADATLKIKVVPSNGQDKQAVTLKAVSLATPS</sequence>
<dbReference type="SUPFAM" id="SSF48056">
    <property type="entry name" value="Di-copper centre-containing domain"/>
    <property type="match status" value="1"/>
</dbReference>
<dbReference type="Pfam" id="PF12143">
    <property type="entry name" value="PPO1_KFDV"/>
    <property type="match status" value="1"/>
</dbReference>
<organism evidence="5 6">
    <name type="scientific">Inquilinus limosus</name>
    <dbReference type="NCBI Taxonomy" id="171674"/>
    <lineage>
        <taxon>Bacteria</taxon>
        <taxon>Pseudomonadati</taxon>
        <taxon>Pseudomonadota</taxon>
        <taxon>Alphaproteobacteria</taxon>
        <taxon>Rhodospirillales</taxon>
        <taxon>Rhodospirillaceae</taxon>
        <taxon>Inquilinus</taxon>
    </lineage>
</organism>
<dbReference type="InterPro" id="IPR006311">
    <property type="entry name" value="TAT_signal"/>
</dbReference>
<dbReference type="InterPro" id="IPR008922">
    <property type="entry name" value="Di-copper_centre_dom_sf"/>
</dbReference>
<evidence type="ECO:0000256" key="3">
    <source>
        <dbReference type="ARBA" id="ARBA00023008"/>
    </source>
</evidence>
<name>A0A952FIG1_9PROT</name>
<dbReference type="GO" id="GO:0046872">
    <property type="term" value="F:metal ion binding"/>
    <property type="evidence" value="ECO:0007669"/>
    <property type="project" value="UniProtKB-KW"/>
</dbReference>
<feature type="domain" description="Tyrosinase copper-binding" evidence="4">
    <location>
        <begin position="330"/>
        <end position="341"/>
    </location>
</feature>
<dbReference type="PANTHER" id="PTHR11474:SF76">
    <property type="entry name" value="SHKT DOMAIN-CONTAINING PROTEIN"/>
    <property type="match status" value="1"/>
</dbReference>
<evidence type="ECO:0000313" key="5">
    <source>
        <dbReference type="EMBL" id="MBW8725577.1"/>
    </source>
</evidence>
<evidence type="ECO:0000256" key="2">
    <source>
        <dbReference type="ARBA" id="ARBA00022784"/>
    </source>
</evidence>
<keyword evidence="3" id="KW-0186">Copper</keyword>
<comment type="caution">
    <text evidence="5">The sequence shown here is derived from an EMBL/GenBank/DDBJ whole genome shotgun (WGS) entry which is preliminary data.</text>
</comment>
<reference evidence="5" key="1">
    <citation type="submission" date="2020-06" db="EMBL/GenBank/DDBJ databases">
        <title>Stable isotope informed genome-resolved metagenomics uncovers potential trophic interactions in rhizosphere soil.</title>
        <authorList>
            <person name="Starr E.P."/>
            <person name="Shi S."/>
            <person name="Blazewicz S.J."/>
            <person name="Koch B.J."/>
            <person name="Probst A.J."/>
            <person name="Hungate B.A."/>
            <person name="Pett-Ridge J."/>
            <person name="Firestone M.K."/>
            <person name="Banfield J.F."/>
        </authorList>
    </citation>
    <scope>NUCLEOTIDE SEQUENCE</scope>
    <source>
        <strain evidence="5">YM_69_17</strain>
    </source>
</reference>
<evidence type="ECO:0000313" key="6">
    <source>
        <dbReference type="Proteomes" id="UP000700706"/>
    </source>
</evidence>
<dbReference type="Gene3D" id="1.10.1280.10">
    <property type="entry name" value="Di-copper center containing domain from catechol oxidase"/>
    <property type="match status" value="1"/>
</dbReference>
<dbReference type="PRINTS" id="PR00092">
    <property type="entry name" value="TYROSINASE"/>
</dbReference>
<dbReference type="EMBL" id="JAEKLZ010000176">
    <property type="protein sequence ID" value="MBW8725577.1"/>
    <property type="molecule type" value="Genomic_DNA"/>
</dbReference>
<accession>A0A952FIG1</accession>
<dbReference type="PANTHER" id="PTHR11474">
    <property type="entry name" value="TYROSINASE FAMILY MEMBER"/>
    <property type="match status" value="1"/>
</dbReference>
<evidence type="ECO:0000259" key="4">
    <source>
        <dbReference type="PROSITE" id="PS00498"/>
    </source>
</evidence>
<dbReference type="Pfam" id="PF00264">
    <property type="entry name" value="Tyrosinase"/>
    <property type="match status" value="1"/>
</dbReference>
<evidence type="ECO:0000256" key="1">
    <source>
        <dbReference type="ARBA" id="ARBA00022723"/>
    </source>
</evidence>
<protein>
    <submittedName>
        <fullName evidence="5">Tyrosinase family protein</fullName>
    </submittedName>
</protein>
<dbReference type="GO" id="GO:0004097">
    <property type="term" value="F:catechol oxidase activity"/>
    <property type="evidence" value="ECO:0007669"/>
    <property type="project" value="InterPro"/>
</dbReference>
<keyword evidence="2" id="KW-0883">Thioether bond</keyword>
<keyword evidence="1" id="KW-0479">Metal-binding</keyword>
<proteinExistence type="predicted"/>
<dbReference type="AlphaFoldDB" id="A0A952FIG1"/>
<dbReference type="InterPro" id="IPR002227">
    <property type="entry name" value="Tyrosinase_Cu-bd"/>
</dbReference>
<dbReference type="Proteomes" id="UP000700706">
    <property type="component" value="Unassembled WGS sequence"/>
</dbReference>
<dbReference type="InterPro" id="IPR022740">
    <property type="entry name" value="Polyphenol_oxidase_C"/>
</dbReference>